<dbReference type="STRING" id="550983.A4R26_17085"/>
<comment type="caution">
    <text evidence="1">The sequence shown here is derived from an EMBL/GenBank/DDBJ whole genome shotgun (WGS) entry which is preliminary data.</text>
</comment>
<sequence length="225" mass="24613">MNIDHLKTLPLKSFSAWFAELAKLAEQSDDNSGLPKLELSLRSGHVVRGCILRMQENTPGQMLLVWGVPDTYTKSEISFVPAGEVVAFTILEPETSLRQLMAPGDQKAVGVLELKRAARNVEAELEKVLQFQITLLLNAEAFPEQARWDVLRTIGLLPGVLSQVAADDLGKQLVKDRISAISIAVAAGNSTQLDKNILTLGIASPLALPVAKEKERLKREIENVL</sequence>
<gene>
    <name evidence="1" type="ORF">A4R26_17085</name>
</gene>
<dbReference type="AlphaFoldDB" id="A0A1V9FZC6"/>
<evidence type="ECO:0000313" key="2">
    <source>
        <dbReference type="Proteomes" id="UP000192276"/>
    </source>
</evidence>
<evidence type="ECO:0000313" key="1">
    <source>
        <dbReference type="EMBL" id="OQP63682.1"/>
    </source>
</evidence>
<dbReference type="RefSeq" id="WP_081163763.1">
    <property type="nucleotide sequence ID" value="NZ_LWBP01000100.1"/>
</dbReference>
<reference evidence="2" key="1">
    <citation type="submission" date="2016-04" db="EMBL/GenBank/DDBJ databases">
        <authorList>
            <person name="Chen L."/>
            <person name="Zhuang W."/>
            <person name="Wang G."/>
        </authorList>
    </citation>
    <scope>NUCLEOTIDE SEQUENCE [LARGE SCALE GENOMIC DNA]</scope>
    <source>
        <strain evidence="2">208</strain>
    </source>
</reference>
<dbReference type="OrthoDB" id="1341465at2"/>
<dbReference type="Proteomes" id="UP000192276">
    <property type="component" value="Unassembled WGS sequence"/>
</dbReference>
<protein>
    <submittedName>
        <fullName evidence="1">Uncharacterized protein</fullName>
    </submittedName>
</protein>
<name>A0A1V9FZC6_9BACT</name>
<organism evidence="1 2">
    <name type="scientific">Niastella populi</name>
    <dbReference type="NCBI Taxonomy" id="550983"/>
    <lineage>
        <taxon>Bacteria</taxon>
        <taxon>Pseudomonadati</taxon>
        <taxon>Bacteroidota</taxon>
        <taxon>Chitinophagia</taxon>
        <taxon>Chitinophagales</taxon>
        <taxon>Chitinophagaceae</taxon>
        <taxon>Niastella</taxon>
    </lineage>
</organism>
<dbReference type="EMBL" id="LWBP01000100">
    <property type="protein sequence ID" value="OQP63682.1"/>
    <property type="molecule type" value="Genomic_DNA"/>
</dbReference>
<accession>A0A1V9FZC6</accession>
<keyword evidence="2" id="KW-1185">Reference proteome</keyword>
<proteinExistence type="predicted"/>